<evidence type="ECO:0000313" key="2">
    <source>
        <dbReference type="EMBL" id="APT35393.1"/>
    </source>
</evidence>
<dbReference type="EMBL" id="KF577599">
    <property type="protein sequence ID" value="AIF29889.1"/>
    <property type="molecule type" value="Genomic_DNA"/>
</dbReference>
<dbReference type="EMBL" id="KY307858">
    <property type="protein sequence ID" value="APT35393.1"/>
    <property type="molecule type" value="Genomic_DNA"/>
</dbReference>
<gene>
    <name evidence="1" type="primary">L5</name>
</gene>
<dbReference type="Proteomes" id="UP000319517">
    <property type="component" value="Segment"/>
</dbReference>
<evidence type="ECO:0000313" key="1">
    <source>
        <dbReference type="EMBL" id="AIF29889.1"/>
    </source>
</evidence>
<dbReference type="Proteomes" id="UP000147407">
    <property type="component" value="Segment"/>
</dbReference>
<proteinExistence type="predicted"/>
<protein>
    <submittedName>
        <fullName evidence="1">Agnoprotein</fullName>
    </submittedName>
</protein>
<dbReference type="Proteomes" id="UP000179426">
    <property type="component" value="Segment"/>
</dbReference>
<sequence>MLASVVIKTPSYLIVLRKSSTVAYANPNQAMQLDCVSSSRGEGRDGRIMLIFIPNDLAVLQIVDRADGIYRPHCVGEKAQLNQKKCDFQGAQRWLPTKPPRAHPKTKEYQKKEHFLTPQTSYYIPAPFPDNFQLSSLELFVSVLVVNPNHTLQTGPGGRPPPPFLNTPS</sequence>
<reference evidence="3 4" key="1">
    <citation type="journal article" date="2014" name="J. Infect.">
        <title>A human adenovirus species B subtype 21a associated with severe pneumonia.</title>
        <authorList>
            <person name="Hage E."/>
            <person name="Huzly D."/>
            <person name="Ganzenmueller T."/>
            <person name="Beck R."/>
            <person name="Schulz T.F."/>
            <person name="Heim A."/>
        </authorList>
    </citation>
    <scope>NUCLEOTIDE SEQUENCE [LARGE SCALE GENOMIC DNA]</scope>
    <source>
        <strain evidence="1">LRTI-1</strain>
    </source>
</reference>
<organism evidence="1 3">
    <name type="scientific">Human adenovirus 21a</name>
    <dbReference type="NCBI Taxonomy" id="1521028"/>
    <lineage>
        <taxon>Viruses</taxon>
        <taxon>Varidnaviria</taxon>
        <taxon>Bamfordvirae</taxon>
        <taxon>Preplasmiviricota</taxon>
        <taxon>Polisuviricotina</taxon>
        <taxon>Pharingeaviricetes</taxon>
        <taxon>Rowavirales</taxon>
        <taxon>Adenoviridae</taxon>
        <taxon>Mastadenovirus</taxon>
        <taxon>Mastadenovirus blackbeardi</taxon>
        <taxon>Human mastadenovirus B</taxon>
    </lineage>
</organism>
<accession>A0A075IIU9</accession>
<dbReference type="EMBL" id="KF577595">
    <property type="protein sequence ID" value="AIF29745.1"/>
    <property type="molecule type" value="Genomic_DNA"/>
</dbReference>
<name>A0A075IIU9_9ADEN</name>
<evidence type="ECO:0000313" key="4">
    <source>
        <dbReference type="Proteomes" id="UP000179426"/>
    </source>
</evidence>
<reference evidence="2" key="2">
    <citation type="submission" date="2016-12" db="EMBL/GenBank/DDBJ databases">
        <title>A human adenovirus species B subtype 21a associated with severe pneumonia.</title>
        <authorList>
            <person name="Hage E."/>
            <person name="Heim A."/>
        </authorList>
    </citation>
    <scope>NUCLEOTIDE SEQUENCE [LARGE SCALE GENOMIC DNA]</scope>
    <source>
        <strain evidence="2">LRTI-8</strain>
    </source>
</reference>
<evidence type="ECO:0000313" key="3">
    <source>
        <dbReference type="Proteomes" id="UP000147407"/>
    </source>
</evidence>